<evidence type="ECO:0000313" key="3">
    <source>
        <dbReference type="Proteomes" id="UP000051012"/>
    </source>
</evidence>
<evidence type="ECO:0000256" key="1">
    <source>
        <dbReference type="SAM" id="Phobius"/>
    </source>
</evidence>
<keyword evidence="1" id="KW-1133">Transmembrane helix</keyword>
<name>A0A0S7YCM1_UNCT6</name>
<protein>
    <submittedName>
        <fullName evidence="2">Uncharacterized protein</fullName>
    </submittedName>
</protein>
<evidence type="ECO:0000313" key="2">
    <source>
        <dbReference type="EMBL" id="KPJ71945.1"/>
    </source>
</evidence>
<comment type="caution">
    <text evidence="2">The sequence shown here is derived from an EMBL/GenBank/DDBJ whole genome shotgun (WGS) entry which is preliminary data.</text>
</comment>
<feature type="transmembrane region" description="Helical" evidence="1">
    <location>
        <begin position="20"/>
        <end position="37"/>
    </location>
</feature>
<dbReference type="AlphaFoldDB" id="A0A0S7YCM1"/>
<accession>A0A0S7YCM1</accession>
<keyword evidence="1" id="KW-0472">Membrane</keyword>
<dbReference type="EMBL" id="LJNI01000111">
    <property type="protein sequence ID" value="KPJ71945.1"/>
    <property type="molecule type" value="Genomic_DNA"/>
</dbReference>
<sequence>MDILLGVQLLLVYFWIEYRLVIYVAWIAIGPVIVEAIRKRTTYPRMGYARMANQGATAVRIILICVVGIALLSLITALIFVLSGYPVQSNWSNVIKIAAVLFIPVIFGLLTYEHKVYRWFVYGLALGLGGLYFMLREPREIHIYIVILGGIITLIGITIFVDFLKKNPRQPGETSDVG</sequence>
<feature type="transmembrane region" description="Helical" evidence="1">
    <location>
        <begin position="94"/>
        <end position="112"/>
    </location>
</feature>
<keyword evidence="1" id="KW-0812">Transmembrane</keyword>
<proteinExistence type="predicted"/>
<feature type="transmembrane region" description="Helical" evidence="1">
    <location>
        <begin position="58"/>
        <end position="82"/>
    </location>
</feature>
<organism evidence="2 3">
    <name type="scientific">candidate division TA06 bacterium DG_78</name>
    <dbReference type="NCBI Taxonomy" id="1703772"/>
    <lineage>
        <taxon>Bacteria</taxon>
        <taxon>Bacteria division TA06</taxon>
    </lineage>
</organism>
<gene>
    <name evidence="2" type="ORF">AMJ52_07965</name>
</gene>
<feature type="transmembrane region" description="Helical" evidence="1">
    <location>
        <begin position="119"/>
        <end position="135"/>
    </location>
</feature>
<dbReference type="Proteomes" id="UP000051012">
    <property type="component" value="Unassembled WGS sequence"/>
</dbReference>
<feature type="transmembrane region" description="Helical" evidence="1">
    <location>
        <begin position="141"/>
        <end position="161"/>
    </location>
</feature>
<reference evidence="2 3" key="1">
    <citation type="journal article" date="2015" name="Microbiome">
        <title>Genomic resolution of linkages in carbon, nitrogen, and sulfur cycling among widespread estuary sediment bacteria.</title>
        <authorList>
            <person name="Baker B.J."/>
            <person name="Lazar C.S."/>
            <person name="Teske A.P."/>
            <person name="Dick G.J."/>
        </authorList>
    </citation>
    <scope>NUCLEOTIDE SEQUENCE [LARGE SCALE GENOMIC DNA]</scope>
    <source>
        <strain evidence="2">DG_78</strain>
    </source>
</reference>